<dbReference type="PROSITE" id="PS50157">
    <property type="entry name" value="ZINC_FINGER_C2H2_2"/>
    <property type="match status" value="6"/>
</dbReference>
<dbReference type="PROSITE" id="PS00028">
    <property type="entry name" value="ZINC_FINGER_C2H2_1"/>
    <property type="match status" value="7"/>
</dbReference>
<feature type="region of interest" description="Disordered" evidence="8">
    <location>
        <begin position="35"/>
        <end position="86"/>
    </location>
</feature>
<dbReference type="PANTHER" id="PTHR16515">
    <property type="entry name" value="PR DOMAIN ZINC FINGER PROTEIN"/>
    <property type="match status" value="1"/>
</dbReference>
<dbReference type="Proteomes" id="UP000695022">
    <property type="component" value="Unplaced"/>
</dbReference>
<gene>
    <name evidence="11" type="primary">LOC106819504</name>
</gene>
<dbReference type="Gene3D" id="3.30.160.60">
    <property type="entry name" value="Classic Zinc Finger"/>
    <property type="match status" value="5"/>
</dbReference>
<dbReference type="Pfam" id="PF00096">
    <property type="entry name" value="zf-C2H2"/>
    <property type="match status" value="1"/>
</dbReference>
<feature type="domain" description="C2H2-type" evidence="9">
    <location>
        <begin position="525"/>
        <end position="554"/>
    </location>
</feature>
<evidence type="ECO:0000256" key="4">
    <source>
        <dbReference type="ARBA" id="ARBA00022771"/>
    </source>
</evidence>
<dbReference type="PANTHER" id="PTHR16515:SF49">
    <property type="entry name" value="GASTRULA ZINC FINGER PROTEIN XLCGF49.1-LIKE-RELATED"/>
    <property type="match status" value="1"/>
</dbReference>
<feature type="domain" description="C2H2-type" evidence="9">
    <location>
        <begin position="435"/>
        <end position="462"/>
    </location>
</feature>
<keyword evidence="4 7" id="KW-0863">Zinc-finger</keyword>
<keyword evidence="10" id="KW-1185">Reference proteome</keyword>
<dbReference type="SMART" id="SM00355">
    <property type="entry name" value="ZnF_C2H2"/>
    <property type="match status" value="8"/>
</dbReference>
<comment type="subcellular location">
    <subcellularLocation>
        <location evidence="1">Nucleus</location>
    </subcellularLocation>
</comment>
<evidence type="ECO:0000256" key="7">
    <source>
        <dbReference type="PROSITE-ProRule" id="PRU00042"/>
    </source>
</evidence>
<protein>
    <submittedName>
        <fullName evidence="11">Zinc finger and BTB domain-containing protein 17-like</fullName>
    </submittedName>
</protein>
<keyword evidence="3" id="KW-0677">Repeat</keyword>
<proteinExistence type="predicted"/>
<dbReference type="InterPro" id="IPR050331">
    <property type="entry name" value="Zinc_finger"/>
</dbReference>
<feature type="domain" description="C2H2-type" evidence="9">
    <location>
        <begin position="408"/>
        <end position="435"/>
    </location>
</feature>
<feature type="region of interest" description="Disordered" evidence="8">
    <location>
        <begin position="181"/>
        <end position="222"/>
    </location>
</feature>
<dbReference type="GeneID" id="106819504"/>
<evidence type="ECO:0000256" key="5">
    <source>
        <dbReference type="ARBA" id="ARBA00022833"/>
    </source>
</evidence>
<feature type="domain" description="C2H2-type" evidence="9">
    <location>
        <begin position="463"/>
        <end position="492"/>
    </location>
</feature>
<dbReference type="InterPro" id="IPR013087">
    <property type="entry name" value="Znf_C2H2_type"/>
</dbReference>
<dbReference type="RefSeq" id="XP_014679616.1">
    <property type="nucleotide sequence ID" value="XM_014824130.1"/>
</dbReference>
<evidence type="ECO:0000256" key="8">
    <source>
        <dbReference type="SAM" id="MobiDB-lite"/>
    </source>
</evidence>
<evidence type="ECO:0000256" key="6">
    <source>
        <dbReference type="ARBA" id="ARBA00023242"/>
    </source>
</evidence>
<sequence length="682" mass="75376">MDGSETQKCTDDEFEDVSRLQTDLQTGIIEVPLSCESSIAAGPEMPPVKRRRGRPPRGRSASTAGRSVTRSRRCTAKKQDGTAPPLPVKAASKIRTKAELVRRHIGRHNIQRWDRLKQQFACKTDQEFTKGLLNIADYTIRVHIQVSAVLSKRWQQQMLLLGFTSDEAFADYLLNLSEKLGSNSRPSDKTVTTDDSSQLYANDDGGGGSAPHIANDCPANSERNPAVVAATPRHATVKINDVFGRPRMQQRGGRPAKDGDEGDERASPEATHVRGVGPIAVADVCLQVGDSATNGNAAASPENDDDAVAVQVHRYALPGRRKRAVHRSRATQTRLRGNGGRRGEKRAHVCEECGARYASVGSLRAHALRHRGDGAAAKCERCGFTSASRQSVAQHAARVHAENRQRSFVCEICGHGYYDRNTMLQHRRLHSDEGIPCERCGKQFKNALYLKRHRRTHADYEGTPCAEGCGKTFKSRANMLSHVVKIHSAGKALTCPYAGCAKTFRYRGILNNHVRTRHVRRDRSIRCSWAGCAKTFREKKHLDVHVRIHTDEKPLRCELCDYRCRQRNALNWHMKKHAAAAVALPLAEPVAHDVSMAMSHQQQPDPAAALSAAPPASHFQGALLPQGHAHANFPAQHQGAPPAAMQHPLTMAMFPQNLDVHYYATNSAPYGLYERHDRGYMT</sequence>
<accession>A0ABM1F595</accession>
<feature type="domain" description="C2H2-type" evidence="9">
    <location>
        <begin position="348"/>
        <end position="375"/>
    </location>
</feature>
<evidence type="ECO:0000256" key="1">
    <source>
        <dbReference type="ARBA" id="ARBA00004123"/>
    </source>
</evidence>
<feature type="domain" description="C2H2-type" evidence="9">
    <location>
        <begin position="493"/>
        <end position="523"/>
    </location>
</feature>
<dbReference type="SUPFAM" id="SSF57667">
    <property type="entry name" value="beta-beta-alpha zinc fingers"/>
    <property type="match status" value="4"/>
</dbReference>
<evidence type="ECO:0000259" key="9">
    <source>
        <dbReference type="PROSITE" id="PS50157"/>
    </source>
</evidence>
<keyword evidence="6" id="KW-0539">Nucleus</keyword>
<name>A0ABM1F595_PRICU</name>
<evidence type="ECO:0000313" key="11">
    <source>
        <dbReference type="RefSeq" id="XP_014679616.1"/>
    </source>
</evidence>
<feature type="compositionally biased region" description="Basic residues" evidence="8">
    <location>
        <begin position="48"/>
        <end position="57"/>
    </location>
</feature>
<keyword evidence="2" id="KW-0479">Metal-binding</keyword>
<evidence type="ECO:0000256" key="3">
    <source>
        <dbReference type="ARBA" id="ARBA00022737"/>
    </source>
</evidence>
<dbReference type="InterPro" id="IPR036236">
    <property type="entry name" value="Znf_C2H2_sf"/>
</dbReference>
<keyword evidence="5" id="KW-0862">Zinc</keyword>
<feature type="region of interest" description="Disordered" evidence="8">
    <location>
        <begin position="243"/>
        <end position="271"/>
    </location>
</feature>
<evidence type="ECO:0000256" key="2">
    <source>
        <dbReference type="ARBA" id="ARBA00022723"/>
    </source>
</evidence>
<feature type="compositionally biased region" description="Basic and acidic residues" evidence="8">
    <location>
        <begin position="255"/>
        <end position="267"/>
    </location>
</feature>
<evidence type="ECO:0000313" key="10">
    <source>
        <dbReference type="Proteomes" id="UP000695022"/>
    </source>
</evidence>
<reference evidence="11" key="1">
    <citation type="submission" date="2025-08" db="UniProtKB">
        <authorList>
            <consortium name="RefSeq"/>
        </authorList>
    </citation>
    <scope>IDENTIFICATION</scope>
</reference>
<organism evidence="10 11">
    <name type="scientific">Priapulus caudatus</name>
    <name type="common">Priapulid worm</name>
    <dbReference type="NCBI Taxonomy" id="37621"/>
    <lineage>
        <taxon>Eukaryota</taxon>
        <taxon>Metazoa</taxon>
        <taxon>Ecdysozoa</taxon>
        <taxon>Scalidophora</taxon>
        <taxon>Priapulida</taxon>
        <taxon>Priapulimorpha</taxon>
        <taxon>Priapulimorphida</taxon>
        <taxon>Priapulidae</taxon>
        <taxon>Priapulus</taxon>
    </lineage>
</organism>